<evidence type="ECO:0000313" key="2">
    <source>
        <dbReference type="EMBL" id="ABN90246.1"/>
    </source>
</evidence>
<protein>
    <submittedName>
        <fullName evidence="2">Uncharacterized protein</fullName>
    </submittedName>
</protein>
<dbReference type="AlphaFoldDB" id="A3NZQ3"/>
<evidence type="ECO:0000256" key="1">
    <source>
        <dbReference type="SAM" id="MobiDB-lite"/>
    </source>
</evidence>
<organism evidence="2 3">
    <name type="scientific">Burkholderia pseudomallei (strain 1106a)</name>
    <dbReference type="NCBI Taxonomy" id="357348"/>
    <lineage>
        <taxon>Bacteria</taxon>
        <taxon>Pseudomonadati</taxon>
        <taxon>Pseudomonadota</taxon>
        <taxon>Betaproteobacteria</taxon>
        <taxon>Burkholderiales</taxon>
        <taxon>Burkholderiaceae</taxon>
        <taxon>Burkholderia</taxon>
        <taxon>pseudomallei group</taxon>
    </lineage>
</organism>
<feature type="region of interest" description="Disordered" evidence="1">
    <location>
        <begin position="38"/>
        <end position="58"/>
    </location>
</feature>
<dbReference type="KEGG" id="bpl:BURPS1106A_3593"/>
<evidence type="ECO:0000313" key="3">
    <source>
        <dbReference type="Proteomes" id="UP000006738"/>
    </source>
</evidence>
<dbReference type="HOGENOM" id="CLU_2970543_0_0_4"/>
<name>A3NZQ3_BURP0</name>
<dbReference type="Proteomes" id="UP000006738">
    <property type="component" value="Chromosome I"/>
</dbReference>
<reference evidence="2 3" key="1">
    <citation type="submission" date="2007-02" db="EMBL/GenBank/DDBJ databases">
        <authorList>
            <person name="DeShazer D."/>
            <person name="Woods D.E."/>
            <person name="Nierman W.C."/>
        </authorList>
    </citation>
    <scope>NUCLEOTIDE SEQUENCE [LARGE SCALE GENOMIC DNA]</scope>
    <source>
        <strain evidence="2 3">1106a</strain>
    </source>
</reference>
<proteinExistence type="predicted"/>
<sequence length="58" mass="6139">MRGLAGARRCSRARYIAAKGAGAPRAARPYMRENDACAPVSRGRHETGTARAAPCRAP</sequence>
<accession>A3NZQ3</accession>
<gene>
    <name evidence="2" type="ordered locus">BURPS1106A_3593</name>
</gene>
<dbReference type="EMBL" id="CP000572">
    <property type="protein sequence ID" value="ABN90246.1"/>
    <property type="molecule type" value="Genomic_DNA"/>
</dbReference>